<dbReference type="PANTHER" id="PTHR30250">
    <property type="entry name" value="PST FAMILY PREDICTED COLANIC ACID TRANSPORTER"/>
    <property type="match status" value="1"/>
</dbReference>
<feature type="transmembrane region" description="Helical" evidence="6">
    <location>
        <begin position="65"/>
        <end position="86"/>
    </location>
</feature>
<feature type="transmembrane region" description="Helical" evidence="6">
    <location>
        <begin position="139"/>
        <end position="160"/>
    </location>
</feature>
<accession>A0ABR7TDW7</accession>
<dbReference type="InterPro" id="IPR024923">
    <property type="entry name" value="PG_synth_SpoVB"/>
</dbReference>
<proteinExistence type="predicted"/>
<dbReference type="InterPro" id="IPR050833">
    <property type="entry name" value="Poly_Biosynth_Transport"/>
</dbReference>
<feature type="transmembrane region" description="Helical" evidence="6">
    <location>
        <begin position="502"/>
        <end position="522"/>
    </location>
</feature>
<dbReference type="Proteomes" id="UP000638836">
    <property type="component" value="Unassembled WGS sequence"/>
</dbReference>
<protein>
    <submittedName>
        <fullName evidence="7">Oligosaccharide flippase family protein</fullName>
    </submittedName>
</protein>
<evidence type="ECO:0000313" key="8">
    <source>
        <dbReference type="Proteomes" id="UP000638836"/>
    </source>
</evidence>
<feature type="transmembrane region" description="Helical" evidence="6">
    <location>
        <begin position="434"/>
        <end position="453"/>
    </location>
</feature>
<organism evidence="7 8">
    <name type="scientific">Carnobacterium inhibens</name>
    <dbReference type="NCBI Taxonomy" id="147709"/>
    <lineage>
        <taxon>Bacteria</taxon>
        <taxon>Bacillati</taxon>
        <taxon>Bacillota</taxon>
        <taxon>Bacilli</taxon>
        <taxon>Lactobacillales</taxon>
        <taxon>Carnobacteriaceae</taxon>
        <taxon>Carnobacterium</taxon>
    </lineage>
</organism>
<dbReference type="RefSeq" id="WP_187949155.1">
    <property type="nucleotide sequence ID" value="NZ_WNJQ01000013.1"/>
</dbReference>
<evidence type="ECO:0000256" key="4">
    <source>
        <dbReference type="ARBA" id="ARBA00022989"/>
    </source>
</evidence>
<evidence type="ECO:0000256" key="2">
    <source>
        <dbReference type="ARBA" id="ARBA00022475"/>
    </source>
</evidence>
<evidence type="ECO:0000313" key="7">
    <source>
        <dbReference type="EMBL" id="MBC9826184.1"/>
    </source>
</evidence>
<feature type="transmembrane region" description="Helical" evidence="6">
    <location>
        <begin position="409"/>
        <end position="428"/>
    </location>
</feature>
<dbReference type="PANTHER" id="PTHR30250:SF21">
    <property type="entry name" value="LIPID II FLIPPASE MURJ"/>
    <property type="match status" value="1"/>
</dbReference>
<keyword evidence="3 6" id="KW-0812">Transmembrane</keyword>
<comment type="subcellular location">
    <subcellularLocation>
        <location evidence="1">Cell membrane</location>
        <topology evidence="1">Multi-pass membrane protein</topology>
    </subcellularLocation>
</comment>
<feature type="transmembrane region" description="Helical" evidence="6">
    <location>
        <begin position="252"/>
        <end position="272"/>
    </location>
</feature>
<gene>
    <name evidence="7" type="ORF">GLO26_10350</name>
</gene>
<dbReference type="EMBL" id="WNJQ01000013">
    <property type="protein sequence ID" value="MBC9826184.1"/>
    <property type="molecule type" value="Genomic_DNA"/>
</dbReference>
<evidence type="ECO:0000256" key="1">
    <source>
        <dbReference type="ARBA" id="ARBA00004651"/>
    </source>
</evidence>
<feature type="transmembrane region" description="Helical" evidence="6">
    <location>
        <begin position="181"/>
        <end position="200"/>
    </location>
</feature>
<feature type="transmembrane region" description="Helical" evidence="6">
    <location>
        <begin position="380"/>
        <end position="397"/>
    </location>
</feature>
<feature type="transmembrane region" description="Helical" evidence="6">
    <location>
        <begin position="306"/>
        <end position="326"/>
    </location>
</feature>
<feature type="transmembrane region" description="Helical" evidence="6">
    <location>
        <begin position="107"/>
        <end position="127"/>
    </location>
</feature>
<dbReference type="InterPro" id="IPR002797">
    <property type="entry name" value="Polysacc_synth"/>
</dbReference>
<reference evidence="7 8" key="1">
    <citation type="journal article" date="2020" name="Microorganisms">
        <title>New Insight into Antimicrobial Compounds from Food and Marine-Sourced Carnobacterium Species through Phenotype and Genome Analyses.</title>
        <authorList>
            <person name="Begrem S."/>
            <person name="Ivaniuk F."/>
            <person name="Gigout-Chevalier F."/>
            <person name="Kolypczuk L."/>
            <person name="Bonnetot S."/>
            <person name="Leroi F."/>
            <person name="Grovel O."/>
            <person name="Delbarre-Ladrat C."/>
            <person name="Passerini D."/>
        </authorList>
    </citation>
    <scope>NUCLEOTIDE SEQUENCE [LARGE SCALE GENOMIC DNA]</scope>
    <source>
        <strain evidence="7 8">MIP2551</strain>
    </source>
</reference>
<sequence length="549" mass="61615">MDESNELNKETTSSKTNKMIEGTFWLTVGNFLSRFLGLIYIIPWYSWMGEHAKVANGLYGMGYNIYAIFLLISTAGIPSAVTKQIAYYNSLDDPEMSNQFFYSSLKIATFIGVIASFGMYLFSPIIAKSSGGGQDLTAVIRSLSIIVIFFPSMSVIRGYFQGNQQMKPYAVSQILEQIGRVIYMLLSTFIIMKVLNGNYVTAVVHSTFAAFIGLIVSYVYLLFKLHKEAQLNGIFLQNKKSEINSKGLLKELLQVSIPFIIVASGISLFKLIDQFTFSRIMNQISTYSDMRLTELFAIFSTNPDKLTMIVIALATSLSSAGLPLLTEFFTKKDKLSLSKMVTNNIQLFLFITLPSILGMILLAKPLYTLFYEASNLGTKVLIQACLTGFILGFYMLSSSILQSINQNRYAIFTLLIGAIVKLILQYPLISIFEVYGPLLATAISFGIICILNLKKIINITHPDIKLLLKRTVLISFSCILMLLVVLLVRNFLYLFLDPERKMHSFLIVTFAAVIGIMTYIFLSFKTELSDNLLGFNAKKLKNKLKLFSK</sequence>
<keyword evidence="4 6" id="KW-1133">Transmembrane helix</keyword>
<dbReference type="CDD" id="cd13124">
    <property type="entry name" value="MATE_SpoVB_like"/>
    <property type="match status" value="1"/>
</dbReference>
<keyword evidence="5 6" id="KW-0472">Membrane</keyword>
<comment type="caution">
    <text evidence="7">The sequence shown here is derived from an EMBL/GenBank/DDBJ whole genome shotgun (WGS) entry which is preliminary data.</text>
</comment>
<feature type="transmembrane region" description="Helical" evidence="6">
    <location>
        <begin position="206"/>
        <end position="223"/>
    </location>
</feature>
<evidence type="ECO:0000256" key="5">
    <source>
        <dbReference type="ARBA" id="ARBA00023136"/>
    </source>
</evidence>
<name>A0ABR7TDW7_9LACT</name>
<feature type="transmembrane region" description="Helical" evidence="6">
    <location>
        <begin position="24"/>
        <end position="45"/>
    </location>
</feature>
<dbReference type="PIRSF" id="PIRSF038958">
    <property type="entry name" value="PG_synth_SpoVB"/>
    <property type="match status" value="1"/>
</dbReference>
<evidence type="ECO:0000256" key="3">
    <source>
        <dbReference type="ARBA" id="ARBA00022692"/>
    </source>
</evidence>
<keyword evidence="8" id="KW-1185">Reference proteome</keyword>
<dbReference type="Pfam" id="PF01943">
    <property type="entry name" value="Polysacc_synt"/>
    <property type="match status" value="1"/>
</dbReference>
<keyword evidence="2" id="KW-1003">Cell membrane</keyword>
<evidence type="ECO:0000256" key="6">
    <source>
        <dbReference type="SAM" id="Phobius"/>
    </source>
</evidence>
<feature type="transmembrane region" description="Helical" evidence="6">
    <location>
        <begin position="347"/>
        <end position="368"/>
    </location>
</feature>
<feature type="transmembrane region" description="Helical" evidence="6">
    <location>
        <begin position="473"/>
        <end position="496"/>
    </location>
</feature>